<evidence type="ECO:0000313" key="2">
    <source>
        <dbReference type="Proteomes" id="UP000182278"/>
    </source>
</evidence>
<evidence type="ECO:0000313" key="1">
    <source>
        <dbReference type="EMBL" id="OIN97106.1"/>
    </source>
</evidence>
<organism evidence="1 2">
    <name type="scientific">Candidatus Desantisbacteria bacterium CG1_02_38_46</name>
    <dbReference type="NCBI Taxonomy" id="1817893"/>
    <lineage>
        <taxon>Bacteria</taxon>
        <taxon>Candidatus Desantisiibacteriota</taxon>
    </lineage>
</organism>
<dbReference type="Proteomes" id="UP000182278">
    <property type="component" value="Unassembled WGS sequence"/>
</dbReference>
<dbReference type="EMBL" id="MNUO01000064">
    <property type="protein sequence ID" value="OIN97106.1"/>
    <property type="molecule type" value="Genomic_DNA"/>
</dbReference>
<protein>
    <submittedName>
        <fullName evidence="1">Uncharacterized protein</fullName>
    </submittedName>
</protein>
<reference evidence="1 2" key="1">
    <citation type="journal article" date="2016" name="Environ. Microbiol.">
        <title>Genomic resolution of a cold subsurface aquifer community provides metabolic insights for novel microbes adapted to high CO concentrations.</title>
        <authorList>
            <person name="Probst A.J."/>
            <person name="Castelle C.J."/>
            <person name="Singh A."/>
            <person name="Brown C.T."/>
            <person name="Anantharaman K."/>
            <person name="Sharon I."/>
            <person name="Hug L.A."/>
            <person name="Burstein D."/>
            <person name="Emerson J.B."/>
            <person name="Thomas B.C."/>
            <person name="Banfield J.F."/>
        </authorList>
    </citation>
    <scope>NUCLEOTIDE SEQUENCE [LARGE SCALE GENOMIC DNA]</scope>
    <source>
        <strain evidence="1">CG1_02_38_46</strain>
    </source>
</reference>
<gene>
    <name evidence="1" type="ORF">AUJ66_04320</name>
</gene>
<dbReference type="AlphaFoldDB" id="A0A1J4SEJ7"/>
<sequence>MPRIARGLADGLIYHILNRGNGRQEVFHRLNDVMTQRLSYDVFLTLRRSDCILTLRRYEIEPSPFPFKDVSLEVKVACSLACLLACRLARLGRKYGM</sequence>
<name>A0A1J4SEJ7_9BACT</name>
<accession>A0A1J4SEJ7</accession>
<proteinExistence type="predicted"/>
<dbReference type="STRING" id="1817893.AUJ66_04320"/>
<comment type="caution">
    <text evidence="1">The sequence shown here is derived from an EMBL/GenBank/DDBJ whole genome shotgun (WGS) entry which is preliminary data.</text>
</comment>